<feature type="compositionally biased region" description="Acidic residues" evidence="1">
    <location>
        <begin position="180"/>
        <end position="220"/>
    </location>
</feature>
<dbReference type="Proteomes" id="UP000824005">
    <property type="component" value="Unassembled WGS sequence"/>
</dbReference>
<protein>
    <recommendedName>
        <fullName evidence="4">Tetratricopeptide repeat protein</fullName>
    </recommendedName>
</protein>
<accession>A0A9D1YTW2</accession>
<evidence type="ECO:0000313" key="2">
    <source>
        <dbReference type="EMBL" id="HIY64950.1"/>
    </source>
</evidence>
<name>A0A9D1YTW2_9MICO</name>
<dbReference type="EMBL" id="DXDC01000040">
    <property type="protein sequence ID" value="HIY64950.1"/>
    <property type="molecule type" value="Genomic_DNA"/>
</dbReference>
<feature type="region of interest" description="Disordered" evidence="1">
    <location>
        <begin position="180"/>
        <end position="253"/>
    </location>
</feature>
<dbReference type="Gene3D" id="1.25.40.10">
    <property type="entry name" value="Tetratricopeptide repeat domain"/>
    <property type="match status" value="1"/>
</dbReference>
<sequence length="253" mass="28824">MTITDGQRRRWRNILMLCVIPVALVGLAVSTKFFTTEMSANSSITAYDHRAYQEAADQTEPLFWWNFYEQWRAPYNKGVALGMSGELEESRQLLEEALTLHPDPESNEFCVIYTNLVYVIEKQGDEQREIGDRDTANQFYYEALGLIEQAPPGCLEEPAERDPNILEQLTESVPRIEAKIEEDDGGGDDDNDDNGDSNNEENDDNGGQNEEDDLTEQEQELLERQRQSERDRQEQDGYGDDENGGGDGVDKPW</sequence>
<evidence type="ECO:0008006" key="4">
    <source>
        <dbReference type="Google" id="ProtNLM"/>
    </source>
</evidence>
<reference evidence="2" key="1">
    <citation type="journal article" date="2021" name="PeerJ">
        <title>Extensive microbial diversity within the chicken gut microbiome revealed by metagenomics and culture.</title>
        <authorList>
            <person name="Gilroy R."/>
            <person name="Ravi A."/>
            <person name="Getino M."/>
            <person name="Pursley I."/>
            <person name="Horton D.L."/>
            <person name="Alikhan N.F."/>
            <person name="Baker D."/>
            <person name="Gharbi K."/>
            <person name="Hall N."/>
            <person name="Watson M."/>
            <person name="Adriaenssens E.M."/>
            <person name="Foster-Nyarko E."/>
            <person name="Jarju S."/>
            <person name="Secka A."/>
            <person name="Antonio M."/>
            <person name="Oren A."/>
            <person name="Chaudhuri R.R."/>
            <person name="La Ragione R."/>
            <person name="Hildebrand F."/>
            <person name="Pallen M.J."/>
        </authorList>
    </citation>
    <scope>NUCLEOTIDE SEQUENCE</scope>
    <source>
        <strain evidence="2">ChiGjej1B1-98</strain>
    </source>
</reference>
<evidence type="ECO:0000256" key="1">
    <source>
        <dbReference type="SAM" id="MobiDB-lite"/>
    </source>
</evidence>
<organism evidence="2 3">
    <name type="scientific">Candidatus Agrococcus pullicola</name>
    <dbReference type="NCBI Taxonomy" id="2838429"/>
    <lineage>
        <taxon>Bacteria</taxon>
        <taxon>Bacillati</taxon>
        <taxon>Actinomycetota</taxon>
        <taxon>Actinomycetes</taxon>
        <taxon>Micrococcales</taxon>
        <taxon>Microbacteriaceae</taxon>
        <taxon>Agrococcus</taxon>
    </lineage>
</organism>
<comment type="caution">
    <text evidence="2">The sequence shown here is derived from an EMBL/GenBank/DDBJ whole genome shotgun (WGS) entry which is preliminary data.</text>
</comment>
<proteinExistence type="predicted"/>
<gene>
    <name evidence="2" type="ORF">H9830_01575</name>
</gene>
<reference evidence="2" key="2">
    <citation type="submission" date="2021-04" db="EMBL/GenBank/DDBJ databases">
        <authorList>
            <person name="Gilroy R."/>
        </authorList>
    </citation>
    <scope>NUCLEOTIDE SEQUENCE</scope>
    <source>
        <strain evidence="2">ChiGjej1B1-98</strain>
    </source>
</reference>
<dbReference type="AlphaFoldDB" id="A0A9D1YTW2"/>
<dbReference type="SUPFAM" id="SSF48452">
    <property type="entry name" value="TPR-like"/>
    <property type="match status" value="1"/>
</dbReference>
<feature type="compositionally biased region" description="Basic and acidic residues" evidence="1">
    <location>
        <begin position="221"/>
        <end position="235"/>
    </location>
</feature>
<evidence type="ECO:0000313" key="3">
    <source>
        <dbReference type="Proteomes" id="UP000824005"/>
    </source>
</evidence>
<dbReference type="InterPro" id="IPR011990">
    <property type="entry name" value="TPR-like_helical_dom_sf"/>
</dbReference>